<keyword evidence="2 5" id="KW-0812">Transmembrane</keyword>
<dbReference type="EMBL" id="FNED01000015">
    <property type="protein sequence ID" value="SDJ31407.1"/>
    <property type="molecule type" value="Genomic_DNA"/>
</dbReference>
<dbReference type="STRING" id="47500.AF333_29250"/>
<sequence>MLGTYFLPIGYALLTFPLLAFFFTLPFLIVQYRKYGYVNKVRSLVLYSLLLYLLTALYLVILPLPATTHTCIGASSSFTQWMPFQFVQDIVRETKVRINQPTTYVHLFKERAFLQVVFNILLLVPLGMFLRYYFQRKLFLVVAAAFGLSLFFEITQGTGLYGIYDCPYRLFDVDDLMLNTLGGLLGYALAPLLTLILPHPKHLDDYVDLSATRVSYIRRIIALQIDWFILSFLVALFWDPESPLGLAIPMFAYFVLLPYATNGRTLGKFIVRIRLQGQGPKLKLQEIIMRYGVLYFAVGGLHYLFIIGASLQFHPVVLIPLLLVLFMVDIVLVVHVLFTVFRRDKKLFYETWSGTKNVIT</sequence>
<dbReference type="InterPro" id="IPR010432">
    <property type="entry name" value="RDD"/>
</dbReference>
<feature type="domain" description="VanZ-like" evidence="6">
    <location>
        <begin position="50"/>
        <end position="193"/>
    </location>
</feature>
<evidence type="ECO:0000256" key="5">
    <source>
        <dbReference type="SAM" id="Phobius"/>
    </source>
</evidence>
<dbReference type="AlphaFoldDB" id="A0A0D1Y1M2"/>
<keyword evidence="4 5" id="KW-0472">Membrane</keyword>
<dbReference type="PANTHER" id="PTHR36834">
    <property type="entry name" value="MEMBRANE PROTEIN-RELATED"/>
    <property type="match status" value="1"/>
</dbReference>
<feature type="transmembrane region" description="Helical" evidence="5">
    <location>
        <begin position="250"/>
        <end position="271"/>
    </location>
</feature>
<feature type="transmembrane region" description="Helical" evidence="5">
    <location>
        <begin position="6"/>
        <end position="32"/>
    </location>
</feature>
<feature type="transmembrane region" description="Helical" evidence="5">
    <location>
        <begin position="138"/>
        <end position="164"/>
    </location>
</feature>
<evidence type="ECO:0000259" key="6">
    <source>
        <dbReference type="Pfam" id="PF04892"/>
    </source>
</evidence>
<feature type="transmembrane region" description="Helical" evidence="5">
    <location>
        <begin position="44"/>
        <end position="66"/>
    </location>
</feature>
<dbReference type="Pfam" id="PF06271">
    <property type="entry name" value="RDD"/>
    <property type="match status" value="1"/>
</dbReference>
<evidence type="ECO:0000313" key="10">
    <source>
        <dbReference type="Proteomes" id="UP000037269"/>
    </source>
</evidence>
<evidence type="ECO:0000313" key="9">
    <source>
        <dbReference type="EMBL" id="SDJ31407.1"/>
    </source>
</evidence>
<dbReference type="PIRSF" id="PIRSF031578">
    <property type="entry name" value="Uncharacterised_Vanz_RDD-cont"/>
    <property type="match status" value="1"/>
</dbReference>
<reference evidence="8 10" key="1">
    <citation type="submission" date="2015-07" db="EMBL/GenBank/DDBJ databases">
        <title>Fjat-14205 dsm 2895.</title>
        <authorList>
            <person name="Liu B."/>
            <person name="Wang J."/>
            <person name="Zhu Y."/>
            <person name="Liu G."/>
            <person name="Chen Q."/>
            <person name="Chen Z."/>
            <person name="Lan J."/>
            <person name="Che J."/>
            <person name="Ge C."/>
            <person name="Shi H."/>
            <person name="Pan Z."/>
            <person name="Liu X."/>
        </authorList>
    </citation>
    <scope>NUCLEOTIDE SEQUENCE [LARGE SCALE GENOMIC DNA]</scope>
    <source>
        <strain evidence="8 10">DSM 2895</strain>
    </source>
</reference>
<organism evidence="8 10">
    <name type="scientific">Aneurinibacillus migulanus</name>
    <name type="common">Bacillus migulanus</name>
    <dbReference type="NCBI Taxonomy" id="47500"/>
    <lineage>
        <taxon>Bacteria</taxon>
        <taxon>Bacillati</taxon>
        <taxon>Bacillota</taxon>
        <taxon>Bacilli</taxon>
        <taxon>Bacillales</taxon>
        <taxon>Paenibacillaceae</taxon>
        <taxon>Aneurinibacillus group</taxon>
        <taxon>Aneurinibacillus</taxon>
    </lineage>
</organism>
<name>A0A0D1Y1M2_ANEMI</name>
<dbReference type="InterPro" id="IPR021192">
    <property type="entry name" value="UCP031578_Vanz/RDD"/>
</dbReference>
<dbReference type="InterPro" id="IPR006976">
    <property type="entry name" value="VanZ-like"/>
</dbReference>
<feature type="transmembrane region" description="Helical" evidence="5">
    <location>
        <begin position="292"/>
        <end position="311"/>
    </location>
</feature>
<feature type="domain" description="RDD" evidence="7">
    <location>
        <begin position="248"/>
        <end position="345"/>
    </location>
</feature>
<dbReference type="OrthoDB" id="4822551at2"/>
<dbReference type="GO" id="GO:0016020">
    <property type="term" value="C:membrane"/>
    <property type="evidence" value="ECO:0007669"/>
    <property type="project" value="UniProtKB-SubCell"/>
</dbReference>
<keyword evidence="3 5" id="KW-1133">Transmembrane helix</keyword>
<evidence type="ECO:0000256" key="1">
    <source>
        <dbReference type="ARBA" id="ARBA00004141"/>
    </source>
</evidence>
<feature type="transmembrane region" description="Helical" evidence="5">
    <location>
        <begin position="220"/>
        <end position="238"/>
    </location>
</feature>
<protein>
    <submittedName>
        <fullName evidence="9">RDD family protein</fullName>
    </submittedName>
    <submittedName>
        <fullName evidence="8">Teicoplanin resistance protein VanZ</fullName>
    </submittedName>
</protein>
<dbReference type="InterPro" id="IPR053150">
    <property type="entry name" value="Teicoplanin_resist-assoc"/>
</dbReference>
<dbReference type="Proteomes" id="UP000037269">
    <property type="component" value="Unassembled WGS sequence"/>
</dbReference>
<evidence type="ECO:0000259" key="7">
    <source>
        <dbReference type="Pfam" id="PF06271"/>
    </source>
</evidence>
<evidence type="ECO:0000256" key="3">
    <source>
        <dbReference type="ARBA" id="ARBA00022989"/>
    </source>
</evidence>
<dbReference type="Pfam" id="PF04892">
    <property type="entry name" value="VanZ"/>
    <property type="match status" value="1"/>
</dbReference>
<reference evidence="9 11" key="2">
    <citation type="submission" date="2016-10" db="EMBL/GenBank/DDBJ databases">
        <authorList>
            <person name="de Groot N.N."/>
        </authorList>
    </citation>
    <scope>NUCLEOTIDE SEQUENCE [LARGE SCALE GENOMIC DNA]</scope>
    <source>
        <strain evidence="9 11">DSM 2895</strain>
    </source>
</reference>
<feature type="transmembrane region" description="Helical" evidence="5">
    <location>
        <begin position="176"/>
        <end position="199"/>
    </location>
</feature>
<dbReference type="PANTHER" id="PTHR36834:SF1">
    <property type="entry name" value="INTEGRAL MEMBRANE PROTEIN"/>
    <property type="match status" value="1"/>
</dbReference>
<keyword evidence="10" id="KW-1185">Reference proteome</keyword>
<dbReference type="PATRIC" id="fig|47500.8.peg.1906"/>
<dbReference type="RefSeq" id="WP_043067074.1">
    <property type="nucleotide sequence ID" value="NZ_BJOA01000147.1"/>
</dbReference>
<dbReference type="GeneID" id="42309219"/>
<evidence type="ECO:0000313" key="8">
    <source>
        <dbReference type="EMBL" id="KON84061.1"/>
    </source>
</evidence>
<dbReference type="Proteomes" id="UP000182836">
    <property type="component" value="Unassembled WGS sequence"/>
</dbReference>
<evidence type="ECO:0000313" key="11">
    <source>
        <dbReference type="Proteomes" id="UP000182836"/>
    </source>
</evidence>
<dbReference type="EMBL" id="LGUG01000013">
    <property type="protein sequence ID" value="KON84061.1"/>
    <property type="molecule type" value="Genomic_DNA"/>
</dbReference>
<proteinExistence type="predicted"/>
<evidence type="ECO:0000256" key="2">
    <source>
        <dbReference type="ARBA" id="ARBA00022692"/>
    </source>
</evidence>
<feature type="transmembrane region" description="Helical" evidence="5">
    <location>
        <begin position="317"/>
        <end position="341"/>
    </location>
</feature>
<feature type="transmembrane region" description="Helical" evidence="5">
    <location>
        <begin position="112"/>
        <end position="131"/>
    </location>
</feature>
<comment type="subcellular location">
    <subcellularLocation>
        <location evidence="1">Membrane</location>
        <topology evidence="1">Multi-pass membrane protein</topology>
    </subcellularLocation>
</comment>
<accession>A0A0D1Y1M2</accession>
<evidence type="ECO:0000256" key="4">
    <source>
        <dbReference type="ARBA" id="ARBA00023136"/>
    </source>
</evidence>
<gene>
    <name evidence="8" type="ORF">AF333_29250</name>
    <name evidence="9" type="ORF">SAMN04487909_115107</name>
</gene>